<proteinExistence type="predicted"/>
<dbReference type="RefSeq" id="WP_380930993.1">
    <property type="nucleotide sequence ID" value="NZ_JBHUGS010000004.1"/>
</dbReference>
<name>A0ABW4TZ11_9SPHN</name>
<dbReference type="Proteomes" id="UP001597400">
    <property type="component" value="Unassembled WGS sequence"/>
</dbReference>
<protein>
    <submittedName>
        <fullName evidence="1">Uncharacterized protein</fullName>
    </submittedName>
</protein>
<gene>
    <name evidence="1" type="ORF">ACFSGX_14475</name>
</gene>
<organism evidence="1 2">
    <name type="scientific">Sphingomonas arantia</name>
    <dbReference type="NCBI Taxonomy" id="1460676"/>
    <lineage>
        <taxon>Bacteria</taxon>
        <taxon>Pseudomonadati</taxon>
        <taxon>Pseudomonadota</taxon>
        <taxon>Alphaproteobacteria</taxon>
        <taxon>Sphingomonadales</taxon>
        <taxon>Sphingomonadaceae</taxon>
        <taxon>Sphingomonas</taxon>
    </lineage>
</organism>
<reference evidence="2" key="1">
    <citation type="journal article" date="2019" name="Int. J. Syst. Evol. Microbiol.">
        <title>The Global Catalogue of Microorganisms (GCM) 10K type strain sequencing project: providing services to taxonomists for standard genome sequencing and annotation.</title>
        <authorList>
            <consortium name="The Broad Institute Genomics Platform"/>
            <consortium name="The Broad Institute Genome Sequencing Center for Infectious Disease"/>
            <person name="Wu L."/>
            <person name="Ma J."/>
        </authorList>
    </citation>
    <scope>NUCLEOTIDE SEQUENCE [LARGE SCALE GENOMIC DNA]</scope>
    <source>
        <strain evidence="2">CGMCC 1.12702</strain>
    </source>
</reference>
<comment type="caution">
    <text evidence="1">The sequence shown here is derived from an EMBL/GenBank/DDBJ whole genome shotgun (WGS) entry which is preliminary data.</text>
</comment>
<accession>A0ABW4TZ11</accession>
<evidence type="ECO:0000313" key="2">
    <source>
        <dbReference type="Proteomes" id="UP001597400"/>
    </source>
</evidence>
<evidence type="ECO:0000313" key="1">
    <source>
        <dbReference type="EMBL" id="MFD1951975.1"/>
    </source>
</evidence>
<keyword evidence="2" id="KW-1185">Reference proteome</keyword>
<sequence>MMDEIQRKQAELVIRLHRLTTARILDWNRNEYEGNRLEARLGDMQIVLSNTNHEGTPFEIIEVWRNDNFIQSFNDGNLNIKPPSNDMQSYWHIMSSLRELAEQQSLKIEEHLDTLLTALDDLENQRPKSASPFDSDLDDDVPF</sequence>
<dbReference type="EMBL" id="JBHUGS010000004">
    <property type="protein sequence ID" value="MFD1951975.1"/>
    <property type="molecule type" value="Genomic_DNA"/>
</dbReference>